<evidence type="ECO:0000259" key="3">
    <source>
        <dbReference type="Pfam" id="PF03724"/>
    </source>
</evidence>
<reference evidence="4 5" key="1">
    <citation type="submission" date="2019-09" db="EMBL/GenBank/DDBJ databases">
        <title>Salinarimonas rosea gen. nov., sp. nov., a new member of the a-2 subgroup of the Proteobacteria.</title>
        <authorList>
            <person name="Liu J."/>
        </authorList>
    </citation>
    <scope>NUCLEOTIDE SEQUENCE [LARGE SCALE GENOMIC DNA]</scope>
    <source>
        <strain evidence="4 5">BN140002</strain>
    </source>
</reference>
<evidence type="ECO:0000313" key="4">
    <source>
        <dbReference type="EMBL" id="KAA2238350.1"/>
    </source>
</evidence>
<dbReference type="Proteomes" id="UP000323142">
    <property type="component" value="Unassembled WGS sequence"/>
</dbReference>
<dbReference type="InterPro" id="IPR005184">
    <property type="entry name" value="DUF306_Meta_HslJ"/>
</dbReference>
<keyword evidence="2" id="KW-0732">Signal</keyword>
<evidence type="ECO:0000313" key="5">
    <source>
        <dbReference type="Proteomes" id="UP000323142"/>
    </source>
</evidence>
<dbReference type="Pfam" id="PF03724">
    <property type="entry name" value="META"/>
    <property type="match status" value="1"/>
</dbReference>
<sequence>MKIRVAALLLLAAASSAMAQTQSQPRGPSQLPPSKDGVPQPRQEKTFPVNVSWVAQSLNGRSFPGERPAITLDANLRIKGFGGCNTFSATAYPLREQGLAVGPLALTKRACAGGLGESERSFLVALRTAQKWDVMNNGGTLVIRGQNGELRFERSF</sequence>
<dbReference type="AlphaFoldDB" id="A0A5B2VIL0"/>
<feature type="region of interest" description="Disordered" evidence="1">
    <location>
        <begin position="19"/>
        <end position="44"/>
    </location>
</feature>
<evidence type="ECO:0000256" key="1">
    <source>
        <dbReference type="SAM" id="MobiDB-lite"/>
    </source>
</evidence>
<dbReference type="InterPro" id="IPR038670">
    <property type="entry name" value="HslJ-like_sf"/>
</dbReference>
<dbReference type="EMBL" id="VUOA01000011">
    <property type="protein sequence ID" value="KAA2238350.1"/>
    <property type="molecule type" value="Genomic_DNA"/>
</dbReference>
<reference evidence="4 5" key="2">
    <citation type="submission" date="2019-09" db="EMBL/GenBank/DDBJ databases">
        <authorList>
            <person name="Jin C."/>
        </authorList>
    </citation>
    <scope>NUCLEOTIDE SEQUENCE [LARGE SCALE GENOMIC DNA]</scope>
    <source>
        <strain evidence="4 5">BN140002</strain>
    </source>
</reference>
<organism evidence="4 5">
    <name type="scientific">Salinarimonas soli</name>
    <dbReference type="NCBI Taxonomy" id="1638099"/>
    <lineage>
        <taxon>Bacteria</taxon>
        <taxon>Pseudomonadati</taxon>
        <taxon>Pseudomonadota</taxon>
        <taxon>Alphaproteobacteria</taxon>
        <taxon>Hyphomicrobiales</taxon>
        <taxon>Salinarimonadaceae</taxon>
        <taxon>Salinarimonas</taxon>
    </lineage>
</organism>
<dbReference type="RefSeq" id="WP_149816038.1">
    <property type="nucleotide sequence ID" value="NZ_VUOA01000011.1"/>
</dbReference>
<dbReference type="InterPro" id="IPR053147">
    <property type="entry name" value="Hsp_HslJ-like"/>
</dbReference>
<keyword evidence="5" id="KW-1185">Reference proteome</keyword>
<proteinExistence type="predicted"/>
<comment type="caution">
    <text evidence="4">The sequence shown here is derived from an EMBL/GenBank/DDBJ whole genome shotgun (WGS) entry which is preliminary data.</text>
</comment>
<feature type="domain" description="DUF306" evidence="3">
    <location>
        <begin position="51"/>
        <end position="150"/>
    </location>
</feature>
<dbReference type="OrthoDB" id="8161670at2"/>
<evidence type="ECO:0000256" key="2">
    <source>
        <dbReference type="SAM" id="SignalP"/>
    </source>
</evidence>
<accession>A0A5B2VIL0</accession>
<dbReference type="PANTHER" id="PTHR35535:SF1">
    <property type="entry name" value="HEAT SHOCK PROTEIN HSLJ"/>
    <property type="match status" value="1"/>
</dbReference>
<dbReference type="Gene3D" id="2.40.128.270">
    <property type="match status" value="1"/>
</dbReference>
<feature type="signal peptide" evidence="2">
    <location>
        <begin position="1"/>
        <end position="19"/>
    </location>
</feature>
<gene>
    <name evidence="4" type="ORF">F0L46_05430</name>
</gene>
<name>A0A5B2VIL0_9HYPH</name>
<protein>
    <submittedName>
        <fullName evidence="4">META domain-containing protein</fullName>
    </submittedName>
</protein>
<feature type="chain" id="PRO_5022935328" evidence="2">
    <location>
        <begin position="20"/>
        <end position="156"/>
    </location>
</feature>
<dbReference type="PANTHER" id="PTHR35535">
    <property type="entry name" value="HEAT SHOCK PROTEIN HSLJ"/>
    <property type="match status" value="1"/>
</dbReference>